<feature type="compositionally biased region" description="Basic and acidic residues" evidence="7">
    <location>
        <begin position="476"/>
        <end position="485"/>
    </location>
</feature>
<feature type="domain" description="Response regulatory" evidence="9">
    <location>
        <begin position="36"/>
        <end position="148"/>
    </location>
</feature>
<dbReference type="Gene3D" id="1.10.10.60">
    <property type="entry name" value="Homeodomain-like"/>
    <property type="match status" value="1"/>
</dbReference>
<organism evidence="10 11">
    <name type="scientific">Stigmatella aurantiaca (strain DW4/3-1)</name>
    <dbReference type="NCBI Taxonomy" id="378806"/>
    <lineage>
        <taxon>Bacteria</taxon>
        <taxon>Pseudomonadati</taxon>
        <taxon>Myxococcota</taxon>
        <taxon>Myxococcia</taxon>
        <taxon>Myxococcales</taxon>
        <taxon>Cystobacterineae</taxon>
        <taxon>Archangiaceae</taxon>
        <taxon>Stigmatella</taxon>
    </lineage>
</organism>
<dbReference type="SUPFAM" id="SSF52172">
    <property type="entry name" value="CheY-like"/>
    <property type="match status" value="1"/>
</dbReference>
<dbReference type="Gene3D" id="3.40.50.300">
    <property type="entry name" value="P-loop containing nucleotide triphosphate hydrolases"/>
    <property type="match status" value="1"/>
</dbReference>
<dbReference type="SUPFAM" id="SSF46689">
    <property type="entry name" value="Homeodomain-like"/>
    <property type="match status" value="1"/>
</dbReference>
<proteinExistence type="predicted"/>
<dbReference type="InterPro" id="IPR002197">
    <property type="entry name" value="HTH_Fis"/>
</dbReference>
<evidence type="ECO:0000259" key="9">
    <source>
        <dbReference type="PROSITE" id="PS50110"/>
    </source>
</evidence>
<keyword evidence="3" id="KW-0805">Transcription regulation</keyword>
<keyword evidence="6" id="KW-0597">Phosphoprotein</keyword>
<dbReference type="Proteomes" id="UP000032702">
    <property type="component" value="Unassembled WGS sequence"/>
</dbReference>
<dbReference type="FunFam" id="3.40.50.300:FF:000006">
    <property type="entry name" value="DNA-binding transcriptional regulator NtrC"/>
    <property type="match status" value="1"/>
</dbReference>
<accession>Q096P7</accession>
<keyword evidence="5" id="KW-0804">Transcription</keyword>
<dbReference type="SMART" id="SM00382">
    <property type="entry name" value="AAA"/>
    <property type="match status" value="1"/>
</dbReference>
<feature type="modified residue" description="4-aspartylphosphate" evidence="6">
    <location>
        <position position="85"/>
    </location>
</feature>
<evidence type="ECO:0000256" key="2">
    <source>
        <dbReference type="ARBA" id="ARBA00022840"/>
    </source>
</evidence>
<dbReference type="GO" id="GO:0005524">
    <property type="term" value="F:ATP binding"/>
    <property type="evidence" value="ECO:0007669"/>
    <property type="project" value="UniProtKB-KW"/>
</dbReference>
<reference evidence="10 11" key="1">
    <citation type="submission" date="2006-04" db="EMBL/GenBank/DDBJ databases">
        <authorList>
            <person name="Nierman W.C."/>
        </authorList>
    </citation>
    <scope>NUCLEOTIDE SEQUENCE [LARGE SCALE GENOMIC DNA]</scope>
    <source>
        <strain evidence="10 11">DW4/3-1</strain>
    </source>
</reference>
<dbReference type="InterPro" id="IPR002078">
    <property type="entry name" value="Sigma_54_int"/>
</dbReference>
<dbReference type="InterPro" id="IPR025662">
    <property type="entry name" value="Sigma_54_int_dom_ATP-bd_1"/>
</dbReference>
<evidence type="ECO:0000256" key="1">
    <source>
        <dbReference type="ARBA" id="ARBA00022741"/>
    </source>
</evidence>
<dbReference type="InterPro" id="IPR003593">
    <property type="entry name" value="AAA+_ATPase"/>
</dbReference>
<dbReference type="PROSITE" id="PS50045">
    <property type="entry name" value="SIGMA54_INTERACT_4"/>
    <property type="match status" value="1"/>
</dbReference>
<protein>
    <submittedName>
        <fullName evidence="10">Two component transcriptional regulator, Fis family</fullName>
    </submittedName>
</protein>
<dbReference type="Pfam" id="PF02954">
    <property type="entry name" value="HTH_8"/>
    <property type="match status" value="1"/>
</dbReference>
<dbReference type="Gene3D" id="1.10.8.60">
    <property type="match status" value="1"/>
</dbReference>
<dbReference type="PRINTS" id="PR01590">
    <property type="entry name" value="HTHFIS"/>
</dbReference>
<dbReference type="OrthoDB" id="5378089at2"/>
<gene>
    <name evidence="10" type="ORF">STIAU_0477</name>
</gene>
<feature type="region of interest" description="Disordered" evidence="7">
    <location>
        <begin position="474"/>
        <end position="493"/>
    </location>
</feature>
<dbReference type="AlphaFoldDB" id="Q096P7"/>
<feature type="region of interest" description="Disordered" evidence="7">
    <location>
        <begin position="1"/>
        <end position="27"/>
    </location>
</feature>
<dbReference type="InterPro" id="IPR009057">
    <property type="entry name" value="Homeodomain-like_sf"/>
</dbReference>
<dbReference type="PROSITE" id="PS00688">
    <property type="entry name" value="SIGMA54_INTERACT_3"/>
    <property type="match status" value="1"/>
</dbReference>
<evidence type="ECO:0000256" key="6">
    <source>
        <dbReference type="PROSITE-ProRule" id="PRU00169"/>
    </source>
</evidence>
<evidence type="ECO:0000259" key="8">
    <source>
        <dbReference type="PROSITE" id="PS50045"/>
    </source>
</evidence>
<evidence type="ECO:0000256" key="7">
    <source>
        <dbReference type="SAM" id="MobiDB-lite"/>
    </source>
</evidence>
<dbReference type="EMBL" id="AAMD01000028">
    <property type="protein sequence ID" value="EAU67686.1"/>
    <property type="molecule type" value="Genomic_DNA"/>
</dbReference>
<comment type="caution">
    <text evidence="10">The sequence shown here is derived from an EMBL/GenBank/DDBJ whole genome shotgun (WGS) entry which is preliminary data.</text>
</comment>
<dbReference type="Pfam" id="PF00072">
    <property type="entry name" value="Response_reg"/>
    <property type="match status" value="1"/>
</dbReference>
<dbReference type="InterPro" id="IPR025944">
    <property type="entry name" value="Sigma_54_int_dom_CS"/>
</dbReference>
<evidence type="ECO:0000256" key="4">
    <source>
        <dbReference type="ARBA" id="ARBA00023125"/>
    </source>
</evidence>
<keyword evidence="4" id="KW-0238">DNA-binding</keyword>
<dbReference type="GO" id="GO:0000160">
    <property type="term" value="P:phosphorelay signal transduction system"/>
    <property type="evidence" value="ECO:0007669"/>
    <property type="project" value="InterPro"/>
</dbReference>
<dbReference type="Gene3D" id="3.40.50.2300">
    <property type="match status" value="1"/>
</dbReference>
<evidence type="ECO:0000256" key="3">
    <source>
        <dbReference type="ARBA" id="ARBA00023015"/>
    </source>
</evidence>
<dbReference type="CDD" id="cd00009">
    <property type="entry name" value="AAA"/>
    <property type="match status" value="1"/>
</dbReference>
<dbReference type="Pfam" id="PF25601">
    <property type="entry name" value="AAA_lid_14"/>
    <property type="match status" value="1"/>
</dbReference>
<name>Q096P7_STIAD</name>
<keyword evidence="1" id="KW-0547">Nucleotide-binding</keyword>
<sequence length="493" mass="54481">MSRHDGAAPDAATPGASLERECPRPRPGGACRVKIRALVADDDNAMRYTLRGILDDLGMEVDEAPHGVAALERIRQESYHLLISDLRMPHMDGLELLRHLTGSLPKVILITAHGSERHAVEAMKAGAYDYFHKPFEVDELVAVIQRAVSAVRLELENERLAGELNLSRSLLFESKAMSRLAMLIQRVAPRDVTVLIHGESGTGKERIAEALVRASGRAHKPFVRFNCAALTPELAESELFGHAKGAFTGAHRSRAGLFREADGGTLLLDEIGEMDPSTQAKLLRVLQEGELRPVGEDRSVPVNVRILCATHRDLSQLVTQGRFREDLYYRLKVVQLEVPPLRERPEDIPLLARHFLQRASQRLGVTRHEPSSALLARLQAYSWPGNVRQLENALESLIVLSPPEELDLDLLPTGNLPTPEAHPAPKSLKLLTEAFERAQIEQALRTAGGNRTQAARNLSISRASLHEKLRKYGLVSREDLEHDEGPEGEGSSS</sequence>
<evidence type="ECO:0000313" key="11">
    <source>
        <dbReference type="Proteomes" id="UP000032702"/>
    </source>
</evidence>
<dbReference type="GO" id="GO:0006355">
    <property type="term" value="P:regulation of DNA-templated transcription"/>
    <property type="evidence" value="ECO:0007669"/>
    <property type="project" value="InterPro"/>
</dbReference>
<dbReference type="InterPro" id="IPR058031">
    <property type="entry name" value="AAA_lid_NorR"/>
</dbReference>
<dbReference type="PANTHER" id="PTHR32071">
    <property type="entry name" value="TRANSCRIPTIONAL REGULATORY PROTEIN"/>
    <property type="match status" value="1"/>
</dbReference>
<dbReference type="PROSITE" id="PS00675">
    <property type="entry name" value="SIGMA54_INTERACT_1"/>
    <property type="match status" value="1"/>
</dbReference>
<dbReference type="SUPFAM" id="SSF52540">
    <property type="entry name" value="P-loop containing nucleoside triphosphate hydrolases"/>
    <property type="match status" value="1"/>
</dbReference>
<dbReference type="InterPro" id="IPR011006">
    <property type="entry name" value="CheY-like_superfamily"/>
</dbReference>
<dbReference type="GO" id="GO:0043565">
    <property type="term" value="F:sequence-specific DNA binding"/>
    <property type="evidence" value="ECO:0007669"/>
    <property type="project" value="InterPro"/>
</dbReference>
<keyword evidence="2" id="KW-0067">ATP-binding</keyword>
<dbReference type="InterPro" id="IPR001789">
    <property type="entry name" value="Sig_transdc_resp-reg_receiver"/>
</dbReference>
<evidence type="ECO:0000313" key="10">
    <source>
        <dbReference type="EMBL" id="EAU67686.1"/>
    </source>
</evidence>
<dbReference type="PROSITE" id="PS50110">
    <property type="entry name" value="RESPONSE_REGULATORY"/>
    <property type="match status" value="1"/>
</dbReference>
<dbReference type="SMART" id="SM00448">
    <property type="entry name" value="REC"/>
    <property type="match status" value="1"/>
</dbReference>
<dbReference type="InterPro" id="IPR027417">
    <property type="entry name" value="P-loop_NTPase"/>
</dbReference>
<evidence type="ECO:0000256" key="5">
    <source>
        <dbReference type="ARBA" id="ARBA00023163"/>
    </source>
</evidence>
<dbReference type="PROSITE" id="PS00676">
    <property type="entry name" value="SIGMA54_INTERACT_2"/>
    <property type="match status" value="1"/>
</dbReference>
<dbReference type="InterPro" id="IPR025943">
    <property type="entry name" value="Sigma_54_int_dom_ATP-bd_2"/>
</dbReference>
<dbReference type="Pfam" id="PF00158">
    <property type="entry name" value="Sigma54_activat"/>
    <property type="match status" value="1"/>
</dbReference>
<feature type="domain" description="Sigma-54 factor interaction" evidence="8">
    <location>
        <begin position="170"/>
        <end position="399"/>
    </location>
</feature>
<dbReference type="PANTHER" id="PTHR32071:SF117">
    <property type="entry name" value="PTS-DEPENDENT DIHYDROXYACETONE KINASE OPERON REGULATORY PROTEIN-RELATED"/>
    <property type="match status" value="1"/>
</dbReference>